<reference evidence="3" key="1">
    <citation type="submission" date="2009-11" db="EMBL/GenBank/DDBJ databases">
        <title>The complete chromosome 2 of Sphaerobacter thermophilus DSM 20745.</title>
        <authorList>
            <person name="Lucas S."/>
            <person name="Copeland A."/>
            <person name="Lapidus A."/>
            <person name="Glavina del Rio T."/>
            <person name="Dalin E."/>
            <person name="Tice H."/>
            <person name="Bruce D."/>
            <person name="Goodwin L."/>
            <person name="Pitluck S."/>
            <person name="Kyrpides N."/>
            <person name="Mavromatis K."/>
            <person name="Ivanova N."/>
            <person name="Mikhailova N."/>
            <person name="LaButti K.M."/>
            <person name="Clum A."/>
            <person name="Sun H.I."/>
            <person name="Brettin T."/>
            <person name="Detter J.C."/>
            <person name="Han C."/>
            <person name="Larimer F."/>
            <person name="Land M."/>
            <person name="Hauser L."/>
            <person name="Markowitz V."/>
            <person name="Cheng J.F."/>
            <person name="Hugenholtz P."/>
            <person name="Woyke T."/>
            <person name="Wu D."/>
            <person name="Steenblock K."/>
            <person name="Schneider S."/>
            <person name="Pukall R."/>
            <person name="Goeker M."/>
            <person name="Klenk H.P."/>
            <person name="Eisen J.A."/>
        </authorList>
    </citation>
    <scope>NUCLEOTIDE SEQUENCE [LARGE SCALE GENOMIC DNA]</scope>
    <source>
        <strain evidence="3">ATCC 49802 / DSM 20745 / S 6022</strain>
    </source>
</reference>
<dbReference type="CDD" id="cd09756">
    <property type="entry name" value="Cas5_I-E"/>
    <property type="match status" value="1"/>
</dbReference>
<dbReference type="HOGENOM" id="CLU_084726_1_0_0"/>
<dbReference type="EMBL" id="CP001824">
    <property type="protein sequence ID" value="ACZ40833.1"/>
    <property type="molecule type" value="Genomic_DNA"/>
</dbReference>
<dbReference type="InterPro" id="IPR021124">
    <property type="entry name" value="CRISPR-assoc_prot_Cas5"/>
</dbReference>
<reference evidence="2 3" key="2">
    <citation type="journal article" date="2010" name="Stand. Genomic Sci.">
        <title>Complete genome sequence of Desulfohalobium retbaense type strain (HR(100)).</title>
        <authorList>
            <person name="Spring S."/>
            <person name="Nolan M."/>
            <person name="Lapidus A."/>
            <person name="Glavina Del Rio T."/>
            <person name="Copeland A."/>
            <person name="Tice H."/>
            <person name="Cheng J.F."/>
            <person name="Lucas S."/>
            <person name="Land M."/>
            <person name="Chen F."/>
            <person name="Bruce D."/>
            <person name="Goodwin L."/>
            <person name="Pitluck S."/>
            <person name="Ivanova N."/>
            <person name="Mavromatis K."/>
            <person name="Mikhailova N."/>
            <person name="Pati A."/>
            <person name="Chen A."/>
            <person name="Palaniappan K."/>
            <person name="Hauser L."/>
            <person name="Chang Y.J."/>
            <person name="Jeffries C.D."/>
            <person name="Munk C."/>
            <person name="Kiss H."/>
            <person name="Chain P."/>
            <person name="Han C."/>
            <person name="Brettin T."/>
            <person name="Detter J.C."/>
            <person name="Schuler E."/>
            <person name="Goker M."/>
            <person name="Rohde M."/>
            <person name="Bristow J."/>
            <person name="Eisen J.A."/>
            <person name="Markowitz V."/>
            <person name="Hugenholtz P."/>
            <person name="Kyrpides N.C."/>
            <person name="Klenk H.P."/>
        </authorList>
    </citation>
    <scope>NUCLEOTIDE SEQUENCE [LARGE SCALE GENOMIC DNA]</scope>
    <source>
        <strain evidence="3">ATCC 49802 / DSM 20745 / S 6022</strain>
    </source>
</reference>
<proteinExistence type="predicted"/>
<evidence type="ECO:0000256" key="1">
    <source>
        <dbReference type="ARBA" id="ARBA00023118"/>
    </source>
</evidence>
<dbReference type="RefSeq" id="WP_012873868.1">
    <property type="nucleotide sequence ID" value="NC_013524.1"/>
</dbReference>
<keyword evidence="1" id="KW-0051">Antiviral defense</keyword>
<keyword evidence="3" id="KW-1185">Reference proteome</keyword>
<evidence type="ECO:0000313" key="2">
    <source>
        <dbReference type="EMBL" id="ACZ40833.1"/>
    </source>
</evidence>
<gene>
    <name evidence="2" type="ordered locus">Sthe_3434</name>
</gene>
<dbReference type="GO" id="GO:0003723">
    <property type="term" value="F:RNA binding"/>
    <property type="evidence" value="ECO:0007669"/>
    <property type="project" value="InterPro"/>
</dbReference>
<dbReference type="InterPro" id="IPR013422">
    <property type="entry name" value="CRISPR-assoc_prot_Cas5_N"/>
</dbReference>
<evidence type="ECO:0000313" key="3">
    <source>
        <dbReference type="Proteomes" id="UP000002027"/>
    </source>
</evidence>
<dbReference type="Pfam" id="PF09704">
    <property type="entry name" value="Cas_Cas5d"/>
    <property type="match status" value="1"/>
</dbReference>
<dbReference type="Proteomes" id="UP000002027">
    <property type="component" value="Chromosome 2"/>
</dbReference>
<dbReference type="NCBIfam" id="TIGR02593">
    <property type="entry name" value="CRISPR_cas5"/>
    <property type="match status" value="1"/>
</dbReference>
<dbReference type="STRING" id="479434.Sthe_3434"/>
<name>D1CAJ0_SPHTD</name>
<accession>D1CAJ0</accession>
<sequence>MSTLLLRLTGPMQAWGTQSRFSWRDTGLEPSKSGVIGLLCAALGRPRSAPVDDLARLRMGVRVDREGTMHVDFHTAGGWHRRAEAGYGVPDPSGTARRPQISRRFYLADADFLVGLEGDEELLVLLDRALAAPRWQLFLGRKSFVPAAPVRLPDTPPWGPGLRPEPLETALRTYPWLGYQLPHPRADAPDRLRLVLDAEGDDAADIRMDVPISFAERRFSTRAVRTVWIATPPPPEGGDPCTSRA</sequence>
<dbReference type="AlphaFoldDB" id="D1CAJ0"/>
<organism evidence="2 3">
    <name type="scientific">Sphaerobacter thermophilus (strain ATCC 49802 / DSM 20745 / KCCM 41009 / NCIMB 13125 / S 6022)</name>
    <dbReference type="NCBI Taxonomy" id="479434"/>
    <lineage>
        <taxon>Bacteria</taxon>
        <taxon>Pseudomonadati</taxon>
        <taxon>Thermomicrobiota</taxon>
        <taxon>Thermomicrobia</taxon>
        <taxon>Sphaerobacterales</taxon>
        <taxon>Sphaerobacterineae</taxon>
        <taxon>Sphaerobacteraceae</taxon>
        <taxon>Sphaerobacter</taxon>
    </lineage>
</organism>
<dbReference type="eggNOG" id="ENOG502ZBPB">
    <property type="taxonomic scope" value="Bacteria"/>
</dbReference>
<dbReference type="OrthoDB" id="3189549at2"/>
<dbReference type="InterPro" id="IPR010147">
    <property type="entry name" value="CRISPR-assoc_prot_CasD"/>
</dbReference>
<dbReference type="GO" id="GO:0051607">
    <property type="term" value="P:defense response to virus"/>
    <property type="evidence" value="ECO:0007669"/>
    <property type="project" value="UniProtKB-KW"/>
</dbReference>
<dbReference type="InParanoid" id="D1CAJ0"/>
<dbReference type="Gene3D" id="3.30.70.2660">
    <property type="match status" value="1"/>
</dbReference>
<protein>
    <submittedName>
        <fullName evidence="2">CRISPR-associated protein Cas5 family</fullName>
    </submittedName>
</protein>
<dbReference type="KEGG" id="sti:Sthe_3434"/>
<dbReference type="NCBIfam" id="TIGR01868">
    <property type="entry name" value="casD_Cas5e"/>
    <property type="match status" value="1"/>
</dbReference>
<dbReference type="GO" id="GO:0043571">
    <property type="term" value="P:maintenance of CRISPR repeat elements"/>
    <property type="evidence" value="ECO:0007669"/>
    <property type="project" value="InterPro"/>
</dbReference>